<comment type="caution">
    <text evidence="1">The sequence shown here is derived from an EMBL/GenBank/DDBJ whole genome shotgun (WGS) entry which is preliminary data.</text>
</comment>
<keyword evidence="2" id="KW-1185">Reference proteome</keyword>
<keyword evidence="1" id="KW-0808">Transferase</keyword>
<dbReference type="EMBL" id="CM039172">
    <property type="protein sequence ID" value="KAH9782341.1"/>
    <property type="molecule type" value="Genomic_DNA"/>
</dbReference>
<reference evidence="2" key="1">
    <citation type="journal article" date="2023" name="Hortic. Res.">
        <title>A chromosome-level phased genome enabling allele-level studies in sweet orange: a case study on citrus Huanglongbing tolerance.</title>
        <authorList>
            <person name="Wu B."/>
            <person name="Yu Q."/>
            <person name="Deng Z."/>
            <person name="Duan Y."/>
            <person name="Luo F."/>
            <person name="Gmitter F. Jr."/>
        </authorList>
    </citation>
    <scope>NUCLEOTIDE SEQUENCE [LARGE SCALE GENOMIC DNA]</scope>
    <source>
        <strain evidence="2">cv. Valencia</strain>
    </source>
</reference>
<dbReference type="Proteomes" id="UP000829398">
    <property type="component" value="Chromosome 3"/>
</dbReference>
<evidence type="ECO:0000313" key="1">
    <source>
        <dbReference type="EMBL" id="KAH9782341.1"/>
    </source>
</evidence>
<proteinExistence type="predicted"/>
<name>A0ACB8M9B1_CITSI</name>
<protein>
    <submittedName>
        <fullName evidence="1">Reverse transcriptase/RNA-dependent DNA polymerase</fullName>
    </submittedName>
</protein>
<gene>
    <name evidence="1" type="ORF">KPL71_008858</name>
</gene>
<evidence type="ECO:0000313" key="2">
    <source>
        <dbReference type="Proteomes" id="UP000829398"/>
    </source>
</evidence>
<accession>A0ACB8M9B1</accession>
<organism evidence="1 2">
    <name type="scientific">Citrus sinensis</name>
    <name type="common">Sweet orange</name>
    <name type="synonym">Citrus aurantium var. sinensis</name>
    <dbReference type="NCBI Taxonomy" id="2711"/>
    <lineage>
        <taxon>Eukaryota</taxon>
        <taxon>Viridiplantae</taxon>
        <taxon>Streptophyta</taxon>
        <taxon>Embryophyta</taxon>
        <taxon>Tracheophyta</taxon>
        <taxon>Spermatophyta</taxon>
        <taxon>Magnoliopsida</taxon>
        <taxon>eudicotyledons</taxon>
        <taxon>Gunneridae</taxon>
        <taxon>Pentapetalae</taxon>
        <taxon>rosids</taxon>
        <taxon>malvids</taxon>
        <taxon>Sapindales</taxon>
        <taxon>Rutaceae</taxon>
        <taxon>Aurantioideae</taxon>
        <taxon>Citrus</taxon>
    </lineage>
</organism>
<keyword evidence="1" id="KW-0695">RNA-directed DNA polymerase</keyword>
<sequence length="654" mass="73010">MLSRAGKEILLKTVAQAMPNYAMNIFLLPLELCRELERMMNSFWWGKKGNGSGGITWMRWDRLCKLKTHGGIGFKRLHLFNVAMLGKQGWRLLTNPNTLVARLFKARYYPNTSFAEAQLGSNPSYVWRSILAAQPAIRQGSRIQIGGGQQTSIGSAPWLPNKDSGIITSNLPASISSATVDSLMIPNHRRWDFDAVNDIFNSRDQDLIRRIPLSSRIDKDNWFWLPDSKGLYSVRSCYRMLNTLHPPPSSSAWRKLWLLPVPAKVKNFLWRAMTNVLPTADNLLQRRVEVQASCPIYHSSPETVFHVLVTCPFAKACWISSVLGFNGSCVSFVHWLEDLFSCRNIDDCSLSAMVCWGLWLNRNNKVWNDVKGRVQNVVNSAGQNLFLWQQARKSVFVPPNLVSAAHGSVRWLKPSLGWVKCNVDAATDISRGLISFGAVIRSAGGDFIAAKSGFPLFWALMGVVNNKVWNDVKGRVQNMVNSAGQNLFLWQQARKSVFVPPNLVSAAHGSVRWLKPSLGWVKCNVDAATDISRGLISFGAVIRSAGGDFIAAKSGILPGSFEAREAEAFGVKEAFSWLKKFTFHSVILEMDSLQVFNALNDKVVYPNGFGTIIADYRALAQSLGKVTFSFFHLSICELRYPYCCSGGAFYVRFG</sequence>
<keyword evidence="1" id="KW-0548">Nucleotidyltransferase</keyword>